<dbReference type="SUPFAM" id="SSF47413">
    <property type="entry name" value="lambda repressor-like DNA-binding domains"/>
    <property type="match status" value="1"/>
</dbReference>
<evidence type="ECO:0000259" key="1">
    <source>
        <dbReference type="PROSITE" id="PS50943"/>
    </source>
</evidence>
<gene>
    <name evidence="2" type="ORF">GCM10022287_23380</name>
</gene>
<accession>A0ABP8A2L4</accession>
<dbReference type="Proteomes" id="UP001501079">
    <property type="component" value="Unassembled WGS sequence"/>
</dbReference>
<dbReference type="EMBL" id="BAABBW010000004">
    <property type="protein sequence ID" value="GAA4176348.1"/>
    <property type="molecule type" value="Genomic_DNA"/>
</dbReference>
<sequence>MREARQEFGWSQQKLADRLADSGLKLDPTAITRIEKGQRSVRLSEAVTIAAELGIDLNELIKTVENPTQVLAQARESANKAMRDARYALQAMVFEFNDIALMLEDQDEMLEILRAESGGIVNSASTYLPWVAERIAAISSDGWAVLSVEDRQRRDQLVDLLNFVTKDLVVSAEDYARYEAVRQQEGFLIDQFIDVGTQGQDDLHVVDLDQDPFELAASADDTAVDPDEHEA</sequence>
<organism evidence="2 3">
    <name type="scientific">Gryllotalpicola koreensis</name>
    <dbReference type="NCBI Taxonomy" id="993086"/>
    <lineage>
        <taxon>Bacteria</taxon>
        <taxon>Bacillati</taxon>
        <taxon>Actinomycetota</taxon>
        <taxon>Actinomycetes</taxon>
        <taxon>Micrococcales</taxon>
        <taxon>Microbacteriaceae</taxon>
        <taxon>Gryllotalpicola</taxon>
    </lineage>
</organism>
<comment type="caution">
    <text evidence="2">The sequence shown here is derived from an EMBL/GenBank/DDBJ whole genome shotgun (WGS) entry which is preliminary data.</text>
</comment>
<evidence type="ECO:0000313" key="2">
    <source>
        <dbReference type="EMBL" id="GAA4176348.1"/>
    </source>
</evidence>
<dbReference type="InterPro" id="IPR010982">
    <property type="entry name" value="Lambda_DNA-bd_dom_sf"/>
</dbReference>
<protein>
    <recommendedName>
        <fullName evidence="1">HTH cro/C1-type domain-containing protein</fullName>
    </recommendedName>
</protein>
<dbReference type="Pfam" id="PF01381">
    <property type="entry name" value="HTH_3"/>
    <property type="match status" value="1"/>
</dbReference>
<reference evidence="3" key="1">
    <citation type="journal article" date="2019" name="Int. J. Syst. Evol. Microbiol.">
        <title>The Global Catalogue of Microorganisms (GCM) 10K type strain sequencing project: providing services to taxonomists for standard genome sequencing and annotation.</title>
        <authorList>
            <consortium name="The Broad Institute Genomics Platform"/>
            <consortium name="The Broad Institute Genome Sequencing Center for Infectious Disease"/>
            <person name="Wu L."/>
            <person name="Ma J."/>
        </authorList>
    </citation>
    <scope>NUCLEOTIDE SEQUENCE [LARGE SCALE GENOMIC DNA]</scope>
    <source>
        <strain evidence="3">JCM 17591</strain>
    </source>
</reference>
<feature type="domain" description="HTH cro/C1-type" evidence="1">
    <location>
        <begin position="1"/>
        <end position="60"/>
    </location>
</feature>
<name>A0ABP8A2L4_9MICO</name>
<dbReference type="SMART" id="SM00530">
    <property type="entry name" value="HTH_XRE"/>
    <property type="match status" value="1"/>
</dbReference>
<dbReference type="CDD" id="cd00093">
    <property type="entry name" value="HTH_XRE"/>
    <property type="match status" value="1"/>
</dbReference>
<proteinExistence type="predicted"/>
<dbReference type="PROSITE" id="PS50943">
    <property type="entry name" value="HTH_CROC1"/>
    <property type="match status" value="1"/>
</dbReference>
<dbReference type="Gene3D" id="1.10.260.40">
    <property type="entry name" value="lambda repressor-like DNA-binding domains"/>
    <property type="match status" value="1"/>
</dbReference>
<keyword evidence="3" id="KW-1185">Reference proteome</keyword>
<dbReference type="InterPro" id="IPR001387">
    <property type="entry name" value="Cro/C1-type_HTH"/>
</dbReference>
<evidence type="ECO:0000313" key="3">
    <source>
        <dbReference type="Proteomes" id="UP001501079"/>
    </source>
</evidence>